<dbReference type="PANTHER" id="PTHR43344:SF2">
    <property type="entry name" value="PHOSPHOSERINE PHOSPHATASE"/>
    <property type="match status" value="1"/>
</dbReference>
<dbReference type="AlphaFoldDB" id="A0A8T3VCQ4"/>
<feature type="coiled-coil region" evidence="12">
    <location>
        <begin position="412"/>
        <end position="449"/>
    </location>
</feature>
<feature type="region of interest" description="Disordered" evidence="13">
    <location>
        <begin position="514"/>
        <end position="546"/>
    </location>
</feature>
<dbReference type="Gene3D" id="3.40.50.1000">
    <property type="entry name" value="HAD superfamily/HAD-like"/>
    <property type="match status" value="1"/>
</dbReference>
<dbReference type="Pfam" id="PF00702">
    <property type="entry name" value="Hydrolase"/>
    <property type="match status" value="1"/>
</dbReference>
<keyword evidence="6" id="KW-0479">Metal-binding</keyword>
<feature type="compositionally biased region" description="Basic and acidic residues" evidence="13">
    <location>
        <begin position="536"/>
        <end position="546"/>
    </location>
</feature>
<proteinExistence type="inferred from homology"/>
<evidence type="ECO:0000256" key="10">
    <source>
        <dbReference type="ARBA" id="ARBA00031693"/>
    </source>
</evidence>
<name>A0A8T3VCQ4_9EURY</name>
<reference evidence="14" key="1">
    <citation type="submission" date="2019-04" db="EMBL/GenBank/DDBJ databases">
        <title>Evolution of Biomass-Degrading Anaerobic Consortia Revealed by Metagenomics.</title>
        <authorList>
            <person name="Peng X."/>
        </authorList>
    </citation>
    <scope>NUCLEOTIDE SEQUENCE</scope>
    <source>
        <strain evidence="14">SIG12</strain>
    </source>
</reference>
<evidence type="ECO:0000256" key="5">
    <source>
        <dbReference type="ARBA" id="ARBA00022605"/>
    </source>
</evidence>
<evidence type="ECO:0000256" key="4">
    <source>
        <dbReference type="ARBA" id="ARBA00012640"/>
    </source>
</evidence>
<feature type="active site" description="Proton donor" evidence="11">
    <location>
        <position position="10"/>
    </location>
</feature>
<dbReference type="EMBL" id="SUTE01000071">
    <property type="protein sequence ID" value="MBE6505758.1"/>
    <property type="molecule type" value="Genomic_DNA"/>
</dbReference>
<protein>
    <recommendedName>
        <fullName evidence="4">phosphoserine phosphatase</fullName>
        <ecNumber evidence="4">3.1.3.3</ecNumber>
    </recommendedName>
    <alternativeName>
        <fullName evidence="10">O-phosphoserine phosphohydrolase</fullName>
    </alternativeName>
</protein>
<dbReference type="SFLD" id="SFLDG01137">
    <property type="entry name" value="C1.6.1:_Phosphoserine_Phosphat"/>
    <property type="match status" value="1"/>
</dbReference>
<comment type="similarity">
    <text evidence="3">Belongs to the HAD-like hydrolase superfamily. SerB family.</text>
</comment>
<keyword evidence="8" id="KW-0460">Magnesium</keyword>
<keyword evidence="7 14" id="KW-0378">Hydrolase</keyword>
<dbReference type="GO" id="GO:0000287">
    <property type="term" value="F:magnesium ion binding"/>
    <property type="evidence" value="ECO:0007669"/>
    <property type="project" value="TreeGrafter"/>
</dbReference>
<dbReference type="EC" id="3.1.3.3" evidence="4"/>
<sequence>MIKLVVFDLDNVIIDGEAIDEIGKLANVEEEIAEITEKAMQGEIDFETSIKDRVQLLEGTSIEDIEKVADELPLMEGASETIACLKDKDVDVAIISGSFDLVAEKVKEKLGIDSCYTNSFTVEDGKLTGEVTGPLVSGSKVDILKDHVENAGISLEEVVAVGDGANDISMIESAGCGIAFNAKDSVKEIADIVVDEKDLTKVLDEILNQITTDDTENDAVENEEAEAEEVEETEVTEADTEEVEEAEETDAEAEEVEEVEVAEESDAETEEVEDAEEETEAKKSKNDLPKSEFVLADTMEGVRKQKDEKEAEIAQIAEEREEFNKIAKEQRKIRDELNASLKENLNKAIEFRNERNEINKSVEEAKKARNDANNQIKNLEWSSGKRDKVKIENEIKKIDKIIETRVLDIKKENQLVKNANDLRKQLLDIQEDESVKEEAQELRKLSEEEHEKVITLSEKAQAAHEEMLTYFRKTDDIRTAADEAHKKFIEARNNASAKHEEFKAVLSDIHVINKKLGSGKPRKRRSDKKPSSGSNKNREEKERAEEIFEKFKQGGKLSTEELLLLQKYNIN</sequence>
<gene>
    <name evidence="14" type="primary">serB</name>
    <name evidence="14" type="ORF">E7Z73_08505</name>
</gene>
<evidence type="ECO:0000256" key="3">
    <source>
        <dbReference type="ARBA" id="ARBA00009184"/>
    </source>
</evidence>
<dbReference type="SFLD" id="SFLDS00003">
    <property type="entry name" value="Haloacid_Dehalogenase"/>
    <property type="match status" value="1"/>
</dbReference>
<organism evidence="14 15">
    <name type="scientific">Methanobrevibacter millerae</name>
    <dbReference type="NCBI Taxonomy" id="230361"/>
    <lineage>
        <taxon>Archaea</taxon>
        <taxon>Methanobacteriati</taxon>
        <taxon>Methanobacteriota</taxon>
        <taxon>Methanomada group</taxon>
        <taxon>Methanobacteria</taxon>
        <taxon>Methanobacteriales</taxon>
        <taxon>Methanobacteriaceae</taxon>
        <taxon>Methanobrevibacter</taxon>
    </lineage>
</organism>
<feature type="compositionally biased region" description="Acidic residues" evidence="13">
    <location>
        <begin position="213"/>
        <end position="279"/>
    </location>
</feature>
<dbReference type="Pfam" id="PF23435">
    <property type="entry name" value="DUF7121"/>
    <property type="match status" value="1"/>
</dbReference>
<dbReference type="NCBIfam" id="TIGR00338">
    <property type="entry name" value="serB"/>
    <property type="match status" value="1"/>
</dbReference>
<comment type="caution">
    <text evidence="14">The sequence shown here is derived from an EMBL/GenBank/DDBJ whole genome shotgun (WGS) entry which is preliminary data.</text>
</comment>
<feature type="active site" description="Nucleophile" evidence="11">
    <location>
        <position position="8"/>
    </location>
</feature>
<dbReference type="PANTHER" id="PTHR43344">
    <property type="entry name" value="PHOSPHOSERINE PHOSPHATASE"/>
    <property type="match status" value="1"/>
</dbReference>
<dbReference type="InterPro" id="IPR050582">
    <property type="entry name" value="HAD-like_SerB"/>
</dbReference>
<evidence type="ECO:0000256" key="2">
    <source>
        <dbReference type="ARBA" id="ARBA00005135"/>
    </source>
</evidence>
<comment type="cofactor">
    <cofactor evidence="1">
        <name>Mg(2+)</name>
        <dbReference type="ChEBI" id="CHEBI:18420"/>
    </cofactor>
</comment>
<evidence type="ECO:0000256" key="8">
    <source>
        <dbReference type="ARBA" id="ARBA00022842"/>
    </source>
</evidence>
<comment type="pathway">
    <text evidence="2">Amino-acid biosynthesis; L-serine biosynthesis; L-serine from 3-phospho-D-glycerate: step 3/3.</text>
</comment>
<accession>A0A8T3VCQ4</accession>
<keyword evidence="9" id="KW-0718">Serine biosynthesis</keyword>
<dbReference type="GO" id="GO:0005737">
    <property type="term" value="C:cytoplasm"/>
    <property type="evidence" value="ECO:0007669"/>
    <property type="project" value="TreeGrafter"/>
</dbReference>
<dbReference type="InterPro" id="IPR004469">
    <property type="entry name" value="PSP"/>
</dbReference>
<evidence type="ECO:0000256" key="7">
    <source>
        <dbReference type="ARBA" id="ARBA00022801"/>
    </source>
</evidence>
<dbReference type="GO" id="GO:0036424">
    <property type="term" value="F:L-phosphoserine phosphatase activity"/>
    <property type="evidence" value="ECO:0007669"/>
    <property type="project" value="InterPro"/>
</dbReference>
<keyword evidence="5" id="KW-0028">Amino-acid biosynthesis</keyword>
<evidence type="ECO:0000256" key="6">
    <source>
        <dbReference type="ARBA" id="ARBA00022723"/>
    </source>
</evidence>
<dbReference type="SUPFAM" id="SSF56784">
    <property type="entry name" value="HAD-like"/>
    <property type="match status" value="1"/>
</dbReference>
<feature type="compositionally biased region" description="Basic and acidic residues" evidence="13">
    <location>
        <begin position="280"/>
        <end position="290"/>
    </location>
</feature>
<dbReference type="InterPro" id="IPR023214">
    <property type="entry name" value="HAD_sf"/>
</dbReference>
<dbReference type="GO" id="GO:0006564">
    <property type="term" value="P:L-serine biosynthetic process"/>
    <property type="evidence" value="ECO:0007669"/>
    <property type="project" value="UniProtKB-KW"/>
</dbReference>
<evidence type="ECO:0000256" key="1">
    <source>
        <dbReference type="ARBA" id="ARBA00001946"/>
    </source>
</evidence>
<evidence type="ECO:0000256" key="9">
    <source>
        <dbReference type="ARBA" id="ARBA00023299"/>
    </source>
</evidence>
<dbReference type="InterPro" id="IPR036412">
    <property type="entry name" value="HAD-like_sf"/>
</dbReference>
<dbReference type="RefSeq" id="WP_303737414.1">
    <property type="nucleotide sequence ID" value="NZ_SUTE01000071.1"/>
</dbReference>
<dbReference type="NCBIfam" id="TIGR01488">
    <property type="entry name" value="HAD-SF-IB"/>
    <property type="match status" value="1"/>
</dbReference>
<evidence type="ECO:0000256" key="12">
    <source>
        <dbReference type="SAM" id="Coils"/>
    </source>
</evidence>
<evidence type="ECO:0000256" key="13">
    <source>
        <dbReference type="SAM" id="MobiDB-lite"/>
    </source>
</evidence>
<keyword evidence="12" id="KW-0175">Coiled coil</keyword>
<dbReference type="Proteomes" id="UP000762703">
    <property type="component" value="Unassembled WGS sequence"/>
</dbReference>
<dbReference type="InterPro" id="IPR055545">
    <property type="entry name" value="DUF7121"/>
</dbReference>
<dbReference type="SFLD" id="SFLDG01136">
    <property type="entry name" value="C1.6:_Phosphoserine_Phosphatas"/>
    <property type="match status" value="1"/>
</dbReference>
<dbReference type="SFLD" id="SFLDF00029">
    <property type="entry name" value="phosphoserine_phosphatase"/>
    <property type="match status" value="1"/>
</dbReference>
<evidence type="ECO:0000313" key="15">
    <source>
        <dbReference type="Proteomes" id="UP000762703"/>
    </source>
</evidence>
<evidence type="ECO:0000313" key="14">
    <source>
        <dbReference type="EMBL" id="MBE6505758.1"/>
    </source>
</evidence>
<evidence type="ECO:0000256" key="11">
    <source>
        <dbReference type="PIRSR" id="PIRSR604469-1"/>
    </source>
</evidence>
<feature type="region of interest" description="Disordered" evidence="13">
    <location>
        <begin position="212"/>
        <end position="307"/>
    </location>
</feature>